<protein>
    <submittedName>
        <fullName evidence="1">Uncharacterized protein</fullName>
    </submittedName>
</protein>
<comment type="caution">
    <text evidence="1">The sequence shown here is derived from an EMBL/GenBank/DDBJ whole genome shotgun (WGS) entry which is preliminary data.</text>
</comment>
<dbReference type="InParanoid" id="A0A2P5FF84"/>
<gene>
    <name evidence="1" type="ORF">TorRG33x02_076970</name>
</gene>
<dbReference type="Pfam" id="PF03140">
    <property type="entry name" value="DUF247"/>
    <property type="match status" value="1"/>
</dbReference>
<reference evidence="2" key="1">
    <citation type="submission" date="2016-06" db="EMBL/GenBank/DDBJ databases">
        <title>Parallel loss of symbiosis genes in relatives of nitrogen-fixing non-legume Parasponia.</title>
        <authorList>
            <person name="Van Velzen R."/>
            <person name="Holmer R."/>
            <person name="Bu F."/>
            <person name="Rutten L."/>
            <person name="Van Zeijl A."/>
            <person name="Liu W."/>
            <person name="Santuari L."/>
            <person name="Cao Q."/>
            <person name="Sharma T."/>
            <person name="Shen D."/>
            <person name="Roswanjaya Y."/>
            <person name="Wardhani T."/>
            <person name="Kalhor M.S."/>
            <person name="Jansen J."/>
            <person name="Van den Hoogen J."/>
            <person name="Gungor B."/>
            <person name="Hartog M."/>
            <person name="Hontelez J."/>
            <person name="Verver J."/>
            <person name="Yang W.-C."/>
            <person name="Schijlen E."/>
            <person name="Repin R."/>
            <person name="Schilthuizen M."/>
            <person name="Schranz E."/>
            <person name="Heidstra R."/>
            <person name="Miyata K."/>
            <person name="Fedorova E."/>
            <person name="Kohlen W."/>
            <person name="Bisseling T."/>
            <person name="Smit S."/>
            <person name="Geurts R."/>
        </authorList>
    </citation>
    <scope>NUCLEOTIDE SEQUENCE [LARGE SCALE GENOMIC DNA]</scope>
    <source>
        <strain evidence="2">cv. RG33-2</strain>
    </source>
</reference>
<name>A0A2P5FF84_TREOI</name>
<accession>A0A2P5FF84</accession>
<dbReference type="EMBL" id="JXTC01000038">
    <property type="protein sequence ID" value="PON96424.1"/>
    <property type="molecule type" value="Genomic_DNA"/>
</dbReference>
<dbReference type="OrthoDB" id="658695at2759"/>
<organism evidence="1 2">
    <name type="scientific">Trema orientale</name>
    <name type="common">Charcoal tree</name>
    <name type="synonym">Celtis orientalis</name>
    <dbReference type="NCBI Taxonomy" id="63057"/>
    <lineage>
        <taxon>Eukaryota</taxon>
        <taxon>Viridiplantae</taxon>
        <taxon>Streptophyta</taxon>
        <taxon>Embryophyta</taxon>
        <taxon>Tracheophyta</taxon>
        <taxon>Spermatophyta</taxon>
        <taxon>Magnoliopsida</taxon>
        <taxon>eudicotyledons</taxon>
        <taxon>Gunneridae</taxon>
        <taxon>Pentapetalae</taxon>
        <taxon>rosids</taxon>
        <taxon>fabids</taxon>
        <taxon>Rosales</taxon>
        <taxon>Cannabaceae</taxon>
        <taxon>Trema</taxon>
    </lineage>
</organism>
<evidence type="ECO:0000313" key="2">
    <source>
        <dbReference type="Proteomes" id="UP000237000"/>
    </source>
</evidence>
<dbReference type="InterPro" id="IPR004158">
    <property type="entry name" value="DUF247_pln"/>
</dbReference>
<dbReference type="Proteomes" id="UP000237000">
    <property type="component" value="Unassembled WGS sequence"/>
</dbReference>
<proteinExistence type="predicted"/>
<sequence>MRWSLIPPNHLEPRDRRSAPSHIIHCISKLCRAGIKLAWAKGGEEDSFLCMGFHRGVLSMALIMIDDFTTSFLLNCLAFKDVEYLSNRNIVENFYGNDGKMARYINNLRRNIAFDIDVDNTLFAATITTMEEKGSLAGQRNLFRLDREKT</sequence>
<dbReference type="STRING" id="63057.A0A2P5FF84"/>
<dbReference type="AlphaFoldDB" id="A0A2P5FF84"/>
<keyword evidence="2" id="KW-1185">Reference proteome</keyword>
<evidence type="ECO:0000313" key="1">
    <source>
        <dbReference type="EMBL" id="PON96424.1"/>
    </source>
</evidence>